<dbReference type="Pfam" id="PF01557">
    <property type="entry name" value="FAA_hydrolase"/>
    <property type="match status" value="1"/>
</dbReference>
<sequence>MTPAQIEQAAQLLKKARLEKSVIESIPFEIRPQNIKDAYAVQDRLVDILGLQTAGWFCACTNEKIQQMLKLEEPYYARLLKDYLFAEPTVLESSDYPPIVIECEFGFTLGQDLPRRSTPYQRVEVEEAVHAVHPTIEVVAGHLENWPDQEVWSVIADNGTDGALVYGAGDRHWRDLDLIQMQVSLLVNGKCLRRGYGINVLGDPLQALVWLANARSRDGDGLKAGQMHNTGTATDIYWITPGDKIVAEFEGLGNVSLQVME</sequence>
<evidence type="ECO:0000313" key="3">
    <source>
        <dbReference type="EMBL" id="SVB04038.1"/>
    </source>
</evidence>
<dbReference type="InterPro" id="IPR036663">
    <property type="entry name" value="Fumarylacetoacetase_C_sf"/>
</dbReference>
<keyword evidence="1" id="KW-0456">Lyase</keyword>
<name>A0A382ARD6_9ZZZZ</name>
<dbReference type="InterPro" id="IPR050772">
    <property type="entry name" value="Hydratase-Decarb/MhpD_sf"/>
</dbReference>
<organism evidence="3">
    <name type="scientific">marine metagenome</name>
    <dbReference type="NCBI Taxonomy" id="408172"/>
    <lineage>
        <taxon>unclassified sequences</taxon>
        <taxon>metagenomes</taxon>
        <taxon>ecological metagenomes</taxon>
    </lineage>
</organism>
<dbReference type="Gene3D" id="3.90.850.10">
    <property type="entry name" value="Fumarylacetoacetase-like, C-terminal domain"/>
    <property type="match status" value="1"/>
</dbReference>
<dbReference type="GO" id="GO:0005737">
    <property type="term" value="C:cytoplasm"/>
    <property type="evidence" value="ECO:0007669"/>
    <property type="project" value="TreeGrafter"/>
</dbReference>
<dbReference type="PANTHER" id="PTHR30143">
    <property type="entry name" value="ACID HYDRATASE"/>
    <property type="match status" value="1"/>
</dbReference>
<protein>
    <recommendedName>
        <fullName evidence="2">Fumarylacetoacetase-like C-terminal domain-containing protein</fullName>
    </recommendedName>
</protein>
<evidence type="ECO:0000256" key="1">
    <source>
        <dbReference type="ARBA" id="ARBA00023239"/>
    </source>
</evidence>
<accession>A0A382ARD6</accession>
<evidence type="ECO:0000259" key="2">
    <source>
        <dbReference type="Pfam" id="PF01557"/>
    </source>
</evidence>
<dbReference type="EMBL" id="UINC01026490">
    <property type="protein sequence ID" value="SVB04038.1"/>
    <property type="molecule type" value="Genomic_DNA"/>
</dbReference>
<dbReference type="GO" id="GO:0008684">
    <property type="term" value="F:2-oxopent-4-enoate hydratase activity"/>
    <property type="evidence" value="ECO:0007669"/>
    <property type="project" value="TreeGrafter"/>
</dbReference>
<gene>
    <name evidence="3" type="ORF">METZ01_LOCUS156892</name>
</gene>
<dbReference type="InterPro" id="IPR011234">
    <property type="entry name" value="Fumarylacetoacetase-like_C"/>
</dbReference>
<dbReference type="SUPFAM" id="SSF56529">
    <property type="entry name" value="FAH"/>
    <property type="match status" value="1"/>
</dbReference>
<proteinExistence type="predicted"/>
<dbReference type="AlphaFoldDB" id="A0A382ARD6"/>
<reference evidence="3" key="1">
    <citation type="submission" date="2018-05" db="EMBL/GenBank/DDBJ databases">
        <authorList>
            <person name="Lanie J.A."/>
            <person name="Ng W.-L."/>
            <person name="Kazmierczak K.M."/>
            <person name="Andrzejewski T.M."/>
            <person name="Davidsen T.M."/>
            <person name="Wayne K.J."/>
            <person name="Tettelin H."/>
            <person name="Glass J.I."/>
            <person name="Rusch D."/>
            <person name="Podicherti R."/>
            <person name="Tsui H.-C.T."/>
            <person name="Winkler M.E."/>
        </authorList>
    </citation>
    <scope>NUCLEOTIDE SEQUENCE</scope>
</reference>
<dbReference type="PANTHER" id="PTHR30143:SF0">
    <property type="entry name" value="2-KETO-4-PENTENOATE HYDRATASE"/>
    <property type="match status" value="1"/>
</dbReference>
<feature type="domain" description="Fumarylacetoacetase-like C-terminal" evidence="2">
    <location>
        <begin position="99"/>
        <end position="259"/>
    </location>
</feature>